<protein>
    <recommendedName>
        <fullName evidence="3">Lipoprotein</fullName>
    </recommendedName>
</protein>
<dbReference type="EMBL" id="JEMU01000024">
    <property type="protein sequence ID" value="KAJ01584.1"/>
    <property type="molecule type" value="Genomic_DNA"/>
</dbReference>
<dbReference type="PROSITE" id="PS51257">
    <property type="entry name" value="PROKAR_LIPOPROTEIN"/>
    <property type="match status" value="1"/>
</dbReference>
<evidence type="ECO:0000313" key="1">
    <source>
        <dbReference type="EMBL" id="KAJ01584.1"/>
    </source>
</evidence>
<organism evidence="1 2">
    <name type="scientific">Sulfitobacter mediterraneus</name>
    <dbReference type="NCBI Taxonomy" id="83219"/>
    <lineage>
        <taxon>Bacteria</taxon>
        <taxon>Pseudomonadati</taxon>
        <taxon>Pseudomonadota</taxon>
        <taxon>Alphaproteobacteria</taxon>
        <taxon>Rhodobacterales</taxon>
        <taxon>Roseobacteraceae</taxon>
        <taxon>Sulfitobacter</taxon>
    </lineage>
</organism>
<dbReference type="GeneID" id="72438228"/>
<sequence length="98" mass="10854">MMHPRFSHICALALLFAAGCTPFPQLDDSIRPEVRNADYATLVPLSTLQTSTDPIRVDPAQTQAQLNSRLAGLRARADRLRGTVLTGREKQRLQEGLQ</sequence>
<dbReference type="RefSeq" id="WP_037911389.1">
    <property type="nucleotide sequence ID" value="NZ_CP068998.1"/>
</dbReference>
<dbReference type="STRING" id="83219.PM02_18625"/>
<dbReference type="AlphaFoldDB" id="A0A061SQ80"/>
<comment type="caution">
    <text evidence="1">The sequence shown here is derived from an EMBL/GenBank/DDBJ whole genome shotgun (WGS) entry which is preliminary data.</text>
</comment>
<reference evidence="1 2" key="1">
    <citation type="journal article" date="2014" name="Genome Announc.">
        <title>Draft Genome Sequences of Two Isolates of the Roseobacter Group, Sulfitobacter sp. Strains 3SOLIMAR09 and 1FIGIMAR09, from Harbors of Mallorca Island (Mediterranean Sea).</title>
        <authorList>
            <person name="Mas-Llado M."/>
            <person name="Pina-Villalonga J.M."/>
            <person name="Brunet-Galmes I."/>
            <person name="Nogales B."/>
            <person name="Bosch R."/>
        </authorList>
    </citation>
    <scope>NUCLEOTIDE SEQUENCE [LARGE SCALE GENOMIC DNA]</scope>
    <source>
        <strain evidence="1 2">1FIGIMAR09</strain>
    </source>
</reference>
<evidence type="ECO:0008006" key="3">
    <source>
        <dbReference type="Google" id="ProtNLM"/>
    </source>
</evidence>
<evidence type="ECO:0000313" key="2">
    <source>
        <dbReference type="Proteomes" id="UP000027337"/>
    </source>
</evidence>
<accession>A0A061SQ80</accession>
<proteinExistence type="predicted"/>
<dbReference type="Proteomes" id="UP000027337">
    <property type="component" value="Unassembled WGS sequence"/>
</dbReference>
<dbReference type="eggNOG" id="ENOG5033E4M">
    <property type="taxonomic scope" value="Bacteria"/>
</dbReference>
<gene>
    <name evidence="1" type="ORF">PM02_18625</name>
</gene>
<name>A0A061SQ80_9RHOB</name>
<keyword evidence="2" id="KW-1185">Reference proteome</keyword>